<dbReference type="InterPro" id="IPR003607">
    <property type="entry name" value="HD/PDEase_dom"/>
</dbReference>
<feature type="signal peptide" evidence="1">
    <location>
        <begin position="1"/>
        <end position="25"/>
    </location>
</feature>
<dbReference type="Pfam" id="PF01966">
    <property type="entry name" value="HD"/>
    <property type="match status" value="1"/>
</dbReference>
<reference evidence="3 4" key="1">
    <citation type="submission" date="2019-03" db="EMBL/GenBank/DDBJ databases">
        <title>Sapientia aquatica gen. nov., sp. nov., isolated from a crater lake.</title>
        <authorList>
            <person name="Felfoldi T."/>
            <person name="Szabo A."/>
            <person name="Toth E."/>
            <person name="Schumann P."/>
            <person name="Keki Z."/>
            <person name="Marialigeti K."/>
            <person name="Mathe I."/>
        </authorList>
    </citation>
    <scope>NUCLEOTIDE SEQUENCE [LARGE SCALE GENOMIC DNA]</scope>
    <source>
        <strain evidence="3 4">SA-152</strain>
    </source>
</reference>
<dbReference type="EMBL" id="SMYL01000010">
    <property type="protein sequence ID" value="TDK62781.1"/>
    <property type="molecule type" value="Genomic_DNA"/>
</dbReference>
<gene>
    <name evidence="3" type="ORF">E2I14_15880</name>
</gene>
<dbReference type="SUPFAM" id="SSF109604">
    <property type="entry name" value="HD-domain/PDEase-like"/>
    <property type="match status" value="1"/>
</dbReference>
<dbReference type="InterPro" id="IPR006674">
    <property type="entry name" value="HD_domain"/>
</dbReference>
<evidence type="ECO:0000313" key="3">
    <source>
        <dbReference type="EMBL" id="TDK62781.1"/>
    </source>
</evidence>
<dbReference type="PANTHER" id="PTHR33594">
    <property type="entry name" value="SUPERFAMILY HYDROLASE, PUTATIVE (AFU_ORTHOLOGUE AFUA_1G03035)-RELATED"/>
    <property type="match status" value="1"/>
</dbReference>
<comment type="caution">
    <text evidence="3">The sequence shown here is derived from an EMBL/GenBank/DDBJ whole genome shotgun (WGS) entry which is preliminary data.</text>
</comment>
<keyword evidence="4" id="KW-1185">Reference proteome</keyword>
<dbReference type="PANTHER" id="PTHR33594:SF1">
    <property type="entry name" value="HD_PDEASE DOMAIN-CONTAINING PROTEIN"/>
    <property type="match status" value="1"/>
</dbReference>
<evidence type="ECO:0000259" key="2">
    <source>
        <dbReference type="SMART" id="SM00471"/>
    </source>
</evidence>
<feature type="domain" description="HD/PDEase" evidence="2">
    <location>
        <begin position="47"/>
        <end position="164"/>
    </location>
</feature>
<organism evidence="3 4">
    <name type="scientific">Sapientia aquatica</name>
    <dbReference type="NCBI Taxonomy" id="1549640"/>
    <lineage>
        <taxon>Bacteria</taxon>
        <taxon>Pseudomonadati</taxon>
        <taxon>Pseudomonadota</taxon>
        <taxon>Betaproteobacteria</taxon>
        <taxon>Burkholderiales</taxon>
        <taxon>Oxalobacteraceae</taxon>
        <taxon>Sapientia</taxon>
    </lineage>
</organism>
<feature type="chain" id="PRO_5020849844" evidence="1">
    <location>
        <begin position="26"/>
        <end position="206"/>
    </location>
</feature>
<accession>A0A4R5VV24</accession>
<dbReference type="RefSeq" id="WP_133330319.1">
    <property type="nucleotide sequence ID" value="NZ_SMYL01000010.1"/>
</dbReference>
<evidence type="ECO:0000256" key="1">
    <source>
        <dbReference type="SAM" id="SignalP"/>
    </source>
</evidence>
<sequence length="206" mass="22646">MKLKTIKNACAIFIGLTLLHNLANAQEKPQPDWHTTVVEFAKANFKHPAWGFSHSVRDYHLAKSLAAKDNVKLDDDVLFAAAYLHDIAAFAPWEKEGVDHADQAASIVDTVLNGSGFPVEKIDAVRTAIRTHMFDRDPIGAESIYLHDADALDWLGAIGIARILALIDPNGGQPDSHEIVAMLDEYTTKVPKCLMGPPQKTENKAR</sequence>
<protein>
    <submittedName>
        <fullName evidence="3">HD domain-containing protein</fullName>
    </submittedName>
</protein>
<dbReference type="Proteomes" id="UP000294829">
    <property type="component" value="Unassembled WGS sequence"/>
</dbReference>
<dbReference type="CDD" id="cd00077">
    <property type="entry name" value="HDc"/>
    <property type="match status" value="1"/>
</dbReference>
<proteinExistence type="predicted"/>
<evidence type="ECO:0000313" key="4">
    <source>
        <dbReference type="Proteomes" id="UP000294829"/>
    </source>
</evidence>
<dbReference type="Gene3D" id="1.10.3210.10">
    <property type="entry name" value="Hypothetical protein af1432"/>
    <property type="match status" value="1"/>
</dbReference>
<dbReference type="SMART" id="SM00471">
    <property type="entry name" value="HDc"/>
    <property type="match status" value="1"/>
</dbReference>
<dbReference type="OrthoDB" id="9797344at2"/>
<keyword evidence="1" id="KW-0732">Signal</keyword>
<name>A0A4R5VV24_9BURK</name>
<dbReference type="AlphaFoldDB" id="A0A4R5VV24"/>